<name>A0A2P5DI68_PARAD</name>
<dbReference type="OrthoDB" id="1166192at2759"/>
<feature type="domain" description="RNase H type-1" evidence="1">
    <location>
        <begin position="1"/>
        <end position="61"/>
    </location>
</feature>
<evidence type="ECO:0000313" key="3">
    <source>
        <dbReference type="Proteomes" id="UP000237105"/>
    </source>
</evidence>
<keyword evidence="3" id="KW-1185">Reference proteome</keyword>
<dbReference type="Pfam" id="PF13456">
    <property type="entry name" value="RVT_3"/>
    <property type="match status" value="1"/>
</dbReference>
<accession>A0A2P5DI68</accession>
<dbReference type="InterPro" id="IPR002156">
    <property type="entry name" value="RNaseH_domain"/>
</dbReference>
<dbReference type="AlphaFoldDB" id="A0A2P5DI68"/>
<proteinExistence type="predicted"/>
<evidence type="ECO:0000259" key="1">
    <source>
        <dbReference type="Pfam" id="PF13456"/>
    </source>
</evidence>
<evidence type="ECO:0000313" key="2">
    <source>
        <dbReference type="EMBL" id="PON72953.1"/>
    </source>
</evidence>
<dbReference type="EMBL" id="JXTB01000036">
    <property type="protein sequence ID" value="PON72953.1"/>
    <property type="molecule type" value="Genomic_DNA"/>
</dbReference>
<comment type="caution">
    <text evidence="2">The sequence shown here is derived from an EMBL/GenBank/DDBJ whole genome shotgun (WGS) entry which is preliminary data.</text>
</comment>
<dbReference type="GO" id="GO:0004523">
    <property type="term" value="F:RNA-DNA hybrid ribonuclease activity"/>
    <property type="evidence" value="ECO:0007669"/>
    <property type="project" value="InterPro"/>
</dbReference>
<reference evidence="3" key="1">
    <citation type="submission" date="2016-06" db="EMBL/GenBank/DDBJ databases">
        <title>Parallel loss of symbiosis genes in relatives of nitrogen-fixing non-legume Parasponia.</title>
        <authorList>
            <person name="Van Velzen R."/>
            <person name="Holmer R."/>
            <person name="Bu F."/>
            <person name="Rutten L."/>
            <person name="Van Zeijl A."/>
            <person name="Liu W."/>
            <person name="Santuari L."/>
            <person name="Cao Q."/>
            <person name="Sharma T."/>
            <person name="Shen D."/>
            <person name="Roswanjaya Y."/>
            <person name="Wardhani T."/>
            <person name="Kalhor M.S."/>
            <person name="Jansen J."/>
            <person name="Van den Hoogen J."/>
            <person name="Gungor B."/>
            <person name="Hartog M."/>
            <person name="Hontelez J."/>
            <person name="Verver J."/>
            <person name="Yang W.-C."/>
            <person name="Schijlen E."/>
            <person name="Repin R."/>
            <person name="Schilthuizen M."/>
            <person name="Schranz E."/>
            <person name="Heidstra R."/>
            <person name="Miyata K."/>
            <person name="Fedorova E."/>
            <person name="Kohlen W."/>
            <person name="Bisseling T."/>
            <person name="Smit S."/>
            <person name="Geurts R."/>
        </authorList>
    </citation>
    <scope>NUCLEOTIDE SEQUENCE [LARGE SCALE GENOMIC DNA]</scope>
    <source>
        <strain evidence="3">cv. WU1-14</strain>
    </source>
</reference>
<protein>
    <recommendedName>
        <fullName evidence="1">RNase H type-1 domain-containing protein</fullName>
    </recommendedName>
</protein>
<gene>
    <name evidence="2" type="ORF">PanWU01x14_061030</name>
</gene>
<dbReference type="Proteomes" id="UP000237105">
    <property type="component" value="Unassembled WGS sequence"/>
</dbReference>
<sequence>MRDHHGALLAAFADPIPSTEPMEAEALAAIASMEFAMTSPWRFIVLEGDNSKVMNNLISKTSSWLWRISD</sequence>
<dbReference type="GO" id="GO:0003676">
    <property type="term" value="F:nucleic acid binding"/>
    <property type="evidence" value="ECO:0007669"/>
    <property type="project" value="InterPro"/>
</dbReference>
<organism evidence="2 3">
    <name type="scientific">Parasponia andersonii</name>
    <name type="common">Sponia andersonii</name>
    <dbReference type="NCBI Taxonomy" id="3476"/>
    <lineage>
        <taxon>Eukaryota</taxon>
        <taxon>Viridiplantae</taxon>
        <taxon>Streptophyta</taxon>
        <taxon>Embryophyta</taxon>
        <taxon>Tracheophyta</taxon>
        <taxon>Spermatophyta</taxon>
        <taxon>Magnoliopsida</taxon>
        <taxon>eudicotyledons</taxon>
        <taxon>Gunneridae</taxon>
        <taxon>Pentapetalae</taxon>
        <taxon>rosids</taxon>
        <taxon>fabids</taxon>
        <taxon>Rosales</taxon>
        <taxon>Cannabaceae</taxon>
        <taxon>Parasponia</taxon>
    </lineage>
</organism>